<dbReference type="EMBL" id="GG662588">
    <property type="protein sequence ID" value="EAR84738.3"/>
    <property type="molecule type" value="Genomic_DNA"/>
</dbReference>
<dbReference type="PDB" id="6Z1P">
    <property type="method" value="EM"/>
    <property type="resolution" value="3.70 A"/>
    <property type="chains" value="Ad=1-439"/>
</dbReference>
<keyword evidence="13" id="KW-0479">Metal-binding</keyword>
<dbReference type="GO" id="GO:0006412">
    <property type="term" value="P:translation"/>
    <property type="evidence" value="ECO:0007669"/>
    <property type="project" value="InterPro"/>
</dbReference>
<dbReference type="GeneID" id="7832817"/>
<evidence type="ECO:0000256" key="4">
    <source>
        <dbReference type="ARBA" id="ARBA00022946"/>
    </source>
</evidence>
<dbReference type="PROSITE" id="PS00474">
    <property type="entry name" value="RIBOSOMAL_L3"/>
    <property type="match status" value="1"/>
</dbReference>
<evidence type="ECO:0000313" key="12">
    <source>
        <dbReference type="Proteomes" id="UP000009168"/>
    </source>
</evidence>
<dbReference type="InterPro" id="IPR019926">
    <property type="entry name" value="Ribosomal_uL3_CS"/>
</dbReference>
<evidence type="ECO:0000256" key="8">
    <source>
        <dbReference type="ARBA" id="ARBA00035209"/>
    </source>
</evidence>
<evidence type="ECO:0000313" key="11">
    <source>
        <dbReference type="EMBL" id="EAR84738.3"/>
    </source>
</evidence>
<dbReference type="FunFam" id="3.30.160.810:FF:000001">
    <property type="entry name" value="50S ribosomal protein L3"/>
    <property type="match status" value="1"/>
</dbReference>
<dbReference type="RefSeq" id="XP_001032401.3">
    <property type="nucleotide sequence ID" value="XM_001032401.4"/>
</dbReference>
<keyword evidence="4" id="KW-0809">Transit peptide</keyword>
<feature type="binding site" evidence="13">
    <location>
        <position position="299"/>
    </location>
    <ligand>
        <name>Mg(2+)</name>
        <dbReference type="ChEBI" id="CHEBI:18420"/>
        <label>1</label>
    </ligand>
</feature>
<dbReference type="AlphaFoldDB" id="Q22HG3"/>
<dbReference type="eggNOG" id="KOG3141">
    <property type="taxonomic scope" value="Eukaryota"/>
</dbReference>
<dbReference type="InterPro" id="IPR009000">
    <property type="entry name" value="Transl_B-barrel_sf"/>
</dbReference>
<dbReference type="InterPro" id="IPR000597">
    <property type="entry name" value="Ribosomal_uL3"/>
</dbReference>
<evidence type="ECO:0000256" key="3">
    <source>
        <dbReference type="ARBA" id="ARBA00006540"/>
    </source>
</evidence>
<keyword evidence="6" id="KW-0496">Mitochondrion</keyword>
<dbReference type="HOGENOM" id="CLU_624861_0_0_1"/>
<dbReference type="HAMAP" id="MF_01325_B">
    <property type="entry name" value="Ribosomal_uL3_B"/>
    <property type="match status" value="1"/>
</dbReference>
<keyword evidence="7 9" id="KW-0687">Ribonucleoprotein</keyword>
<accession>Q22HG3</accession>
<evidence type="ECO:0000256" key="5">
    <source>
        <dbReference type="ARBA" id="ARBA00022980"/>
    </source>
</evidence>
<dbReference type="PANTHER" id="PTHR11229:SF8">
    <property type="entry name" value="LARGE RIBOSOMAL SUBUNIT PROTEIN UL3M"/>
    <property type="match status" value="1"/>
</dbReference>
<keyword evidence="13" id="KW-0002">3D-structure</keyword>
<dbReference type="FunFam" id="2.40.30.10:FF:000004">
    <property type="entry name" value="50S ribosomal protein L3"/>
    <property type="match status" value="1"/>
</dbReference>
<dbReference type="InterPro" id="IPR019927">
    <property type="entry name" value="Ribosomal_uL3_bac/org-type"/>
</dbReference>
<evidence type="ECO:0000256" key="6">
    <source>
        <dbReference type="ARBA" id="ARBA00023128"/>
    </source>
</evidence>
<dbReference type="SUPFAM" id="SSF50447">
    <property type="entry name" value="Translation proteins"/>
    <property type="match status" value="1"/>
</dbReference>
<dbReference type="OrthoDB" id="274683at2759"/>
<evidence type="ECO:0000256" key="9">
    <source>
        <dbReference type="RuleBase" id="RU003905"/>
    </source>
</evidence>
<dbReference type="FunCoup" id="Q22HG3">
    <property type="interactions" value="473"/>
</dbReference>
<evidence type="ECO:0007829" key="13">
    <source>
        <dbReference type="PDB" id="6Z1P"/>
    </source>
</evidence>
<evidence type="ECO:0000256" key="10">
    <source>
        <dbReference type="SAM" id="MobiDB-lite"/>
    </source>
</evidence>
<feature type="region of interest" description="Disordered" evidence="10">
    <location>
        <begin position="317"/>
        <end position="338"/>
    </location>
</feature>
<feature type="region of interest" description="Disordered" evidence="10">
    <location>
        <begin position="34"/>
        <end position="72"/>
    </location>
</feature>
<keyword evidence="5 9" id="KW-0689">Ribosomal protein</keyword>
<dbReference type="PANTHER" id="PTHR11229">
    <property type="entry name" value="50S RIBOSOMAL PROTEIN L3"/>
    <property type="match status" value="1"/>
</dbReference>
<organism evidence="11 12">
    <name type="scientific">Tetrahymena thermophila (strain SB210)</name>
    <dbReference type="NCBI Taxonomy" id="312017"/>
    <lineage>
        <taxon>Eukaryota</taxon>
        <taxon>Sar</taxon>
        <taxon>Alveolata</taxon>
        <taxon>Ciliophora</taxon>
        <taxon>Intramacronucleata</taxon>
        <taxon>Oligohymenophorea</taxon>
        <taxon>Hymenostomatida</taxon>
        <taxon>Tetrahymenina</taxon>
        <taxon>Tetrahymenidae</taxon>
        <taxon>Tetrahymena</taxon>
    </lineage>
</organism>
<reference evidence="12" key="1">
    <citation type="journal article" date="2006" name="PLoS Biol.">
        <title>Macronuclear genome sequence of the ciliate Tetrahymena thermophila, a model eukaryote.</title>
        <authorList>
            <person name="Eisen J.A."/>
            <person name="Coyne R.S."/>
            <person name="Wu M."/>
            <person name="Wu D."/>
            <person name="Thiagarajan M."/>
            <person name="Wortman J.R."/>
            <person name="Badger J.H."/>
            <person name="Ren Q."/>
            <person name="Amedeo P."/>
            <person name="Jones K.M."/>
            <person name="Tallon L.J."/>
            <person name="Delcher A.L."/>
            <person name="Salzberg S.L."/>
            <person name="Silva J.C."/>
            <person name="Haas B.J."/>
            <person name="Majoros W.H."/>
            <person name="Farzad M."/>
            <person name="Carlton J.M."/>
            <person name="Smith R.K. Jr."/>
            <person name="Garg J."/>
            <person name="Pearlman R.E."/>
            <person name="Karrer K.M."/>
            <person name="Sun L."/>
            <person name="Manning G."/>
            <person name="Elde N.C."/>
            <person name="Turkewitz A.P."/>
            <person name="Asai D.J."/>
            <person name="Wilkes D.E."/>
            <person name="Wang Y."/>
            <person name="Cai H."/>
            <person name="Collins K."/>
            <person name="Stewart B.A."/>
            <person name="Lee S.R."/>
            <person name="Wilamowska K."/>
            <person name="Weinberg Z."/>
            <person name="Ruzzo W.L."/>
            <person name="Wloga D."/>
            <person name="Gaertig J."/>
            <person name="Frankel J."/>
            <person name="Tsao C.-C."/>
            <person name="Gorovsky M.A."/>
            <person name="Keeling P.J."/>
            <person name="Waller R.F."/>
            <person name="Patron N.J."/>
            <person name="Cherry J.M."/>
            <person name="Stover N.A."/>
            <person name="Krieger C.J."/>
            <person name="del Toro C."/>
            <person name="Ryder H.F."/>
            <person name="Williamson S.C."/>
            <person name="Barbeau R.A."/>
            <person name="Hamilton E.P."/>
            <person name="Orias E."/>
        </authorList>
    </citation>
    <scope>NUCLEOTIDE SEQUENCE [LARGE SCALE GENOMIC DNA]</scope>
    <source>
        <strain evidence="12">SB210</strain>
    </source>
</reference>
<feature type="compositionally biased region" description="Basic residues" evidence="10">
    <location>
        <begin position="36"/>
        <end position="45"/>
    </location>
</feature>
<dbReference type="NCBIfam" id="TIGR03625">
    <property type="entry name" value="L3_bact"/>
    <property type="match status" value="1"/>
</dbReference>
<comment type="similarity">
    <text evidence="3 9">Belongs to the universal ribosomal protein uL3 family.</text>
</comment>
<reference evidence="13" key="2">
    <citation type="journal article" date="2020" name="Elife">
        <title>Ciliate mitoribosome illuminates evolutionary steps of mitochondrial translation.</title>
        <authorList>
            <person name="Tobiasson V."/>
            <person name="Amunts A."/>
        </authorList>
    </citation>
    <scope>STRUCTURE BY ELECTRON MICROSCOPY (3.70 ANGSTROMS) IN COMPLEX WITH MG(2+)</scope>
</reference>
<dbReference type="KEGG" id="tet:TTHERM_00637400"/>
<dbReference type="Gene3D" id="3.30.160.810">
    <property type="match status" value="1"/>
</dbReference>
<feature type="compositionally biased region" description="Polar residues" evidence="10">
    <location>
        <begin position="317"/>
        <end position="333"/>
    </location>
</feature>
<dbReference type="GO" id="GO:0005762">
    <property type="term" value="C:mitochondrial large ribosomal subunit"/>
    <property type="evidence" value="ECO:0007669"/>
    <property type="project" value="TreeGrafter"/>
</dbReference>
<dbReference type="EMDB" id="EMD-11032"/>
<protein>
    <recommendedName>
        <fullName evidence="8">Large ribosomal subunit protein uL3m</fullName>
    </recommendedName>
</protein>
<dbReference type="GO" id="GO:0003735">
    <property type="term" value="F:structural constituent of ribosome"/>
    <property type="evidence" value="ECO:0007669"/>
    <property type="project" value="InterPro"/>
</dbReference>
<proteinExistence type="evidence at protein level"/>
<gene>
    <name evidence="11" type="ORF">TTHERM_00637400</name>
</gene>
<comment type="subcellular location">
    <subcellularLocation>
        <location evidence="2">Mitochondrion</location>
    </subcellularLocation>
</comment>
<evidence type="ECO:0000256" key="2">
    <source>
        <dbReference type="ARBA" id="ARBA00004173"/>
    </source>
</evidence>
<name>Q22HG3_TETTS</name>
<feature type="binding site" evidence="13">
    <location>
        <position position="335"/>
    </location>
    <ligand>
        <name>Mg(2+)</name>
        <dbReference type="ChEBI" id="CHEBI:18420"/>
        <label>3</label>
    </ligand>
</feature>
<evidence type="ECO:0000256" key="1">
    <source>
        <dbReference type="ARBA" id="ARBA00002570"/>
    </source>
</evidence>
<dbReference type="InParanoid" id="Q22HG3"/>
<keyword evidence="12" id="KW-1185">Reference proteome</keyword>
<feature type="binding site" evidence="13">
    <location>
        <position position="324"/>
    </location>
    <ligand>
        <name>Mg(2+)</name>
        <dbReference type="ChEBI" id="CHEBI:18420"/>
        <label>2</label>
    </ligand>
</feature>
<evidence type="ECO:0000256" key="7">
    <source>
        <dbReference type="ARBA" id="ARBA00023274"/>
    </source>
</evidence>
<dbReference type="Pfam" id="PF00297">
    <property type="entry name" value="Ribosomal_L3"/>
    <property type="match status" value="1"/>
</dbReference>
<comment type="function">
    <text evidence="1">One of the primary rRNA binding proteins, it binds directly near the 3'-end of the 23S rRNA, where it nucleates assembly of the 50S subunit.</text>
</comment>
<dbReference type="Gene3D" id="2.40.30.10">
    <property type="entry name" value="Translation factors"/>
    <property type="match status" value="1"/>
</dbReference>
<dbReference type="Proteomes" id="UP000009168">
    <property type="component" value="Unassembled WGS sequence"/>
</dbReference>
<sequence length="439" mass="49798">MLKLLQLSKGLLGTQQLLQPVQLSSLLHSTFSKWSKPQKQHRQKERRTGVAISDEKAAKLSQSESEVEAKKSRLQQIQKKTIQTDKPLRTQSFEHDQSITDDKLFKMLQDYTFKFEGKKINPVKQDQKAIQPEKVIYSDPTQVPARATPSLKNKVEINHFNCEEIVNKKFEGQIKQFEPTKTSKRTGILGYKLGMTSIWDKWGKLHALTVIQIDRCQVVQVKTEEKDGVNALQLGVGEKSLKRINKPTIGHLMKNDIPPKRHLKEFKVSPDCFLPAGYMLSARHFVPGQYVDIQGISVGKGFAGTVKRWNFKMQDATHGNSLSHRAPGSTGQRQDPGRVFKNKKMAGHMGCEKVTIMDLQVYKIDVERSLVYIRGHVPGKPGSLVQIRDAFKKQVQNEQFLNFPTFVAGKNDKLATVLIMEASKSDPNEEYIHDNDVVD</sequence>
<dbReference type="STRING" id="312017.Q22HG3"/>
<dbReference type="OMA" id="IQIDRCQ"/>